<feature type="region of interest" description="Disordered" evidence="6">
    <location>
        <begin position="643"/>
        <end position="671"/>
    </location>
</feature>
<dbReference type="SUPFAM" id="SSF161070">
    <property type="entry name" value="SNF-like"/>
    <property type="match status" value="1"/>
</dbReference>
<sequence length="671" mass="73176">MFNLKRVLNAIAPSPKQSADGRDQWPSRTSYVLASMGGAIGFGNLLRFPSQVFNNNGIQWFIPYVMAIFLLAIPILILEIATGQAYRAGSVAAYNSVDKRFKGIGLGCICVGYMVVVYYVPMLGYVMVYFRHSFTNNFAWTGRIEEFWTRDVTATVDPISGRFDGNGGVSRHVSYPGTGLDGELVGWNAFSWFIVWMCICKGVGVTGRVVYISIGLPIVIMIVLLGRGVSLPNAIDGIRLYWGEFNGSQLAGGALWQAATGQVLQSTLPVLDLVTFKLMLATTPQKNADAMQDSFIICLCNAAFEFVAAFAVFGVVGYLGLQPGEEELGTFSLGFLTFPVATEQMPGAPVWAVLFFLTLMLLGVSSSFAMLDALVTLLCDSSLGRKVSHFKIATSVVIFSFLLSLMYDTGFGYALLTAIDAQVNNVVLLFTVWSECVAMTSLYRTKDVIGQVGLPAFLTYNAGYAGGMILGPAVAHAVIPAAGAGVGFGIYILGVVLTLMLAKDPDSIPPKFWKNNKPLRTLWWVAIYQGEQLRRDLNVTVGTGRNWKIPFFWAPILRYVAAPILAIVYSFAYPSFYAVRDDPLQIMAFIVAHMVVLMILVTYVMPKSLDILIPVDRRGEGNRTYAPQVLLGKEDSRISEGLEYSAHSGSEEAGTPKEKALGDSVPHVQQL</sequence>
<dbReference type="Pfam" id="PF00209">
    <property type="entry name" value="SNF"/>
    <property type="match status" value="1"/>
</dbReference>
<feature type="transmembrane region" description="Helical" evidence="7">
    <location>
        <begin position="454"/>
        <end position="475"/>
    </location>
</feature>
<dbReference type="GO" id="GO:0005886">
    <property type="term" value="C:plasma membrane"/>
    <property type="evidence" value="ECO:0007669"/>
    <property type="project" value="TreeGrafter"/>
</dbReference>
<keyword evidence="4 7" id="KW-1133">Transmembrane helix</keyword>
<dbReference type="InterPro" id="IPR037272">
    <property type="entry name" value="SNS_sf"/>
</dbReference>
<dbReference type="AlphaFoldDB" id="A0A3M7DEK5"/>
<evidence type="ECO:0000256" key="7">
    <source>
        <dbReference type="SAM" id="Phobius"/>
    </source>
</evidence>
<keyword evidence="3 7" id="KW-0812">Transmembrane</keyword>
<evidence type="ECO:0000313" key="9">
    <source>
        <dbReference type="Proteomes" id="UP000270230"/>
    </source>
</evidence>
<feature type="transmembrane region" description="Helical" evidence="7">
    <location>
        <begin position="481"/>
        <end position="502"/>
    </location>
</feature>
<evidence type="ECO:0000313" key="8">
    <source>
        <dbReference type="EMBL" id="RMY62751.1"/>
    </source>
</evidence>
<keyword evidence="5 7" id="KW-0472">Membrane</keyword>
<name>A0A3M7DEK5_HORWE</name>
<comment type="caution">
    <text evidence="8">The sequence shown here is derived from an EMBL/GenBank/DDBJ whole genome shotgun (WGS) entry which is preliminary data.</text>
</comment>
<feature type="transmembrane region" description="Helical" evidence="7">
    <location>
        <begin position="295"/>
        <end position="321"/>
    </location>
</feature>
<feature type="transmembrane region" description="Helical" evidence="7">
    <location>
        <begin position="61"/>
        <end position="82"/>
    </location>
</feature>
<evidence type="ECO:0000256" key="6">
    <source>
        <dbReference type="SAM" id="MobiDB-lite"/>
    </source>
</evidence>
<dbReference type="GO" id="GO:0035725">
    <property type="term" value="P:sodium ion transmembrane transport"/>
    <property type="evidence" value="ECO:0007669"/>
    <property type="project" value="TreeGrafter"/>
</dbReference>
<feature type="transmembrane region" description="Helical" evidence="7">
    <location>
        <begin position="551"/>
        <end position="572"/>
    </location>
</feature>
<evidence type="ECO:0000256" key="2">
    <source>
        <dbReference type="ARBA" id="ARBA00022448"/>
    </source>
</evidence>
<feature type="transmembrane region" description="Helical" evidence="7">
    <location>
        <begin position="210"/>
        <end position="230"/>
    </location>
</feature>
<organism evidence="8 9">
    <name type="scientific">Hortaea werneckii</name>
    <name type="common">Black yeast</name>
    <name type="synonym">Cladosporium werneckii</name>
    <dbReference type="NCBI Taxonomy" id="91943"/>
    <lineage>
        <taxon>Eukaryota</taxon>
        <taxon>Fungi</taxon>
        <taxon>Dikarya</taxon>
        <taxon>Ascomycota</taxon>
        <taxon>Pezizomycotina</taxon>
        <taxon>Dothideomycetes</taxon>
        <taxon>Dothideomycetidae</taxon>
        <taxon>Mycosphaerellales</taxon>
        <taxon>Teratosphaeriaceae</taxon>
        <taxon>Hortaea</taxon>
    </lineage>
</organism>
<evidence type="ECO:0000256" key="5">
    <source>
        <dbReference type="ARBA" id="ARBA00023136"/>
    </source>
</evidence>
<dbReference type="InterPro" id="IPR000175">
    <property type="entry name" value="Na/ntran_symport"/>
</dbReference>
<dbReference type="VEuPathDB" id="FungiDB:BTJ68_08326"/>
<reference evidence="8 9" key="1">
    <citation type="journal article" date="2018" name="BMC Genomics">
        <title>Genomic evidence for intraspecific hybridization in a clonal and extremely halotolerant yeast.</title>
        <authorList>
            <person name="Gostincar C."/>
            <person name="Stajich J.E."/>
            <person name="Zupancic J."/>
            <person name="Zalar P."/>
            <person name="Gunde-Cimerman N."/>
        </authorList>
    </citation>
    <scope>NUCLEOTIDE SEQUENCE [LARGE SCALE GENOMIC DNA]</scope>
    <source>
        <strain evidence="8 9">EXF-151</strain>
    </source>
</reference>
<dbReference type="OrthoDB" id="6581954at2759"/>
<dbReference type="PRINTS" id="PR00176">
    <property type="entry name" value="NANEUSMPORT"/>
</dbReference>
<evidence type="ECO:0000256" key="4">
    <source>
        <dbReference type="ARBA" id="ARBA00022989"/>
    </source>
</evidence>
<proteinExistence type="predicted"/>
<feature type="transmembrane region" description="Helical" evidence="7">
    <location>
        <begin position="584"/>
        <end position="604"/>
    </location>
</feature>
<dbReference type="PANTHER" id="PTHR11616">
    <property type="entry name" value="SODIUM/CHLORIDE DEPENDENT TRANSPORTER"/>
    <property type="match status" value="1"/>
</dbReference>
<feature type="transmembrane region" description="Helical" evidence="7">
    <location>
        <begin position="103"/>
        <end position="130"/>
    </location>
</feature>
<evidence type="ECO:0000256" key="1">
    <source>
        <dbReference type="ARBA" id="ARBA00004141"/>
    </source>
</evidence>
<dbReference type="PROSITE" id="PS50267">
    <property type="entry name" value="NA_NEUROTRAN_SYMP_3"/>
    <property type="match status" value="1"/>
</dbReference>
<dbReference type="Proteomes" id="UP000270230">
    <property type="component" value="Unassembled WGS sequence"/>
</dbReference>
<feature type="transmembrane region" description="Helical" evidence="7">
    <location>
        <begin position="31"/>
        <end position="49"/>
    </location>
</feature>
<feature type="transmembrane region" description="Helical" evidence="7">
    <location>
        <begin position="350"/>
        <end position="378"/>
    </location>
</feature>
<protein>
    <submittedName>
        <fullName evidence="8">Uncharacterized protein</fullName>
    </submittedName>
</protein>
<dbReference type="PANTHER" id="PTHR11616:SF240">
    <property type="entry name" value="BLOATED TUBULES, ISOFORM B-RELATED"/>
    <property type="match status" value="1"/>
</dbReference>
<evidence type="ECO:0000256" key="3">
    <source>
        <dbReference type="ARBA" id="ARBA00022692"/>
    </source>
</evidence>
<gene>
    <name evidence="8" type="ORF">D0865_00258</name>
</gene>
<feature type="transmembrane region" description="Helical" evidence="7">
    <location>
        <begin position="390"/>
        <end position="407"/>
    </location>
</feature>
<accession>A0A3M7DEK5</accession>
<keyword evidence="2" id="KW-0813">Transport</keyword>
<comment type="subcellular location">
    <subcellularLocation>
        <location evidence="1">Membrane</location>
        <topology evidence="1">Multi-pass membrane protein</topology>
    </subcellularLocation>
</comment>
<dbReference type="EMBL" id="QWIN01000007">
    <property type="protein sequence ID" value="RMY62751.1"/>
    <property type="molecule type" value="Genomic_DNA"/>
</dbReference>